<dbReference type="STRING" id="364032.SAMN05443662_1717"/>
<dbReference type="GO" id="GO:0005576">
    <property type="term" value="C:extracellular region"/>
    <property type="evidence" value="ECO:0007669"/>
    <property type="project" value="UniProtKB-SubCell"/>
</dbReference>
<comment type="similarity">
    <text evidence="1 4">Belongs to the bacterial flagellin family.</text>
</comment>
<accession>A0A1N6HK87</accession>
<feature type="domain" description="Flagellin C-terminal" evidence="6">
    <location>
        <begin position="188"/>
        <end position="272"/>
    </location>
</feature>
<comment type="subcellular location">
    <subcellularLocation>
        <location evidence="4">Secreted</location>
    </subcellularLocation>
    <subcellularLocation>
        <location evidence="4">Bacterial flagellum</location>
    </subcellularLocation>
</comment>
<evidence type="ECO:0000313" key="7">
    <source>
        <dbReference type="EMBL" id="SIO20109.1"/>
    </source>
</evidence>
<dbReference type="PRINTS" id="PR00207">
    <property type="entry name" value="FLAGELLIN"/>
</dbReference>
<feature type="domain" description="Flagellin N-terminal" evidence="5">
    <location>
        <begin position="5"/>
        <end position="141"/>
    </location>
</feature>
<evidence type="ECO:0000313" key="8">
    <source>
        <dbReference type="Proteomes" id="UP000198461"/>
    </source>
</evidence>
<dbReference type="GO" id="GO:0009288">
    <property type="term" value="C:bacterial-type flagellum"/>
    <property type="evidence" value="ECO:0007669"/>
    <property type="project" value="UniProtKB-SubCell"/>
</dbReference>
<gene>
    <name evidence="7" type="ORF">SAMN05443662_1717</name>
</gene>
<dbReference type="Gene3D" id="6.10.10.10">
    <property type="entry name" value="Flagellar export chaperone, C-terminal domain"/>
    <property type="match status" value="1"/>
</dbReference>
<evidence type="ECO:0000256" key="1">
    <source>
        <dbReference type="ARBA" id="ARBA00005709"/>
    </source>
</evidence>
<keyword evidence="7" id="KW-0966">Cell projection</keyword>
<dbReference type="InterPro" id="IPR001029">
    <property type="entry name" value="Flagellin_N"/>
</dbReference>
<keyword evidence="2 4" id="KW-0964">Secreted</keyword>
<keyword evidence="7" id="KW-0969">Cilium</keyword>
<keyword evidence="7" id="KW-0282">Flagellum</keyword>
<evidence type="ECO:0000259" key="5">
    <source>
        <dbReference type="Pfam" id="PF00669"/>
    </source>
</evidence>
<dbReference type="PANTHER" id="PTHR42792:SF2">
    <property type="entry name" value="FLAGELLIN"/>
    <property type="match status" value="1"/>
</dbReference>
<dbReference type="InterPro" id="IPR001492">
    <property type="entry name" value="Flagellin"/>
</dbReference>
<keyword evidence="8" id="KW-1185">Reference proteome</keyword>
<name>A0A1N6HK87_9GAMM</name>
<dbReference type="EMBL" id="FSRE01000007">
    <property type="protein sequence ID" value="SIO20109.1"/>
    <property type="molecule type" value="Genomic_DNA"/>
</dbReference>
<dbReference type="Proteomes" id="UP000198461">
    <property type="component" value="Unassembled WGS sequence"/>
</dbReference>
<dbReference type="OrthoDB" id="9796789at2"/>
<dbReference type="Gene3D" id="1.20.1330.10">
    <property type="entry name" value="f41 fragment of flagellin, N-terminal domain"/>
    <property type="match status" value="1"/>
</dbReference>
<evidence type="ECO:0000256" key="3">
    <source>
        <dbReference type="ARBA" id="ARBA00023143"/>
    </source>
</evidence>
<evidence type="ECO:0000256" key="2">
    <source>
        <dbReference type="ARBA" id="ARBA00022525"/>
    </source>
</evidence>
<dbReference type="AlphaFoldDB" id="A0A1N6HK87"/>
<dbReference type="InterPro" id="IPR046358">
    <property type="entry name" value="Flagellin_C"/>
</dbReference>
<comment type="function">
    <text evidence="4">Flagellin is the subunit protein which polymerizes to form the filaments of bacterial flagella.</text>
</comment>
<reference evidence="7 8" key="1">
    <citation type="submission" date="2016-11" db="EMBL/GenBank/DDBJ databases">
        <authorList>
            <person name="Jaros S."/>
            <person name="Januszkiewicz K."/>
            <person name="Wedrychowicz H."/>
        </authorList>
    </citation>
    <scope>NUCLEOTIDE SEQUENCE [LARGE SCALE GENOMIC DNA]</scope>
    <source>
        <strain evidence="7 8">DSM 17737</strain>
    </source>
</reference>
<dbReference type="GO" id="GO:0005198">
    <property type="term" value="F:structural molecule activity"/>
    <property type="evidence" value="ECO:0007669"/>
    <property type="project" value="UniProtKB-UniRule"/>
</dbReference>
<dbReference type="PANTHER" id="PTHR42792">
    <property type="entry name" value="FLAGELLIN"/>
    <property type="match status" value="1"/>
</dbReference>
<dbReference type="Pfam" id="PF00700">
    <property type="entry name" value="Flagellin_C"/>
    <property type="match status" value="1"/>
</dbReference>
<dbReference type="InterPro" id="IPR042187">
    <property type="entry name" value="Flagellin_C_sub2"/>
</dbReference>
<protein>
    <recommendedName>
        <fullName evidence="4">Flagellin</fullName>
    </recommendedName>
</protein>
<keyword evidence="3 4" id="KW-0975">Bacterial flagellum</keyword>
<dbReference type="Pfam" id="PF00669">
    <property type="entry name" value="Flagellin_N"/>
    <property type="match status" value="1"/>
</dbReference>
<organism evidence="7 8">
    <name type="scientific">Sulfurivirga caldicuralii</name>
    <dbReference type="NCBI Taxonomy" id="364032"/>
    <lineage>
        <taxon>Bacteria</taxon>
        <taxon>Pseudomonadati</taxon>
        <taxon>Pseudomonadota</taxon>
        <taxon>Gammaproteobacteria</taxon>
        <taxon>Thiotrichales</taxon>
        <taxon>Piscirickettsiaceae</taxon>
        <taxon>Sulfurivirga</taxon>
    </lineage>
</organism>
<proteinExistence type="inferred from homology"/>
<sequence>MALVINTNMSSENAVRLLDQTSRSQKVSMERLTSGLRINHTADDAAGKAVVTIMDSQVRGTDMAIRNANDGISLTQTMDGALEEAVNMMQRMRELAVQMANETYTSAQRADAQKEVSQLQIEISRIAVTTKFNGRTLLDSTSAMSFHVGWEQGAVNQINLSKINLTTTARQYGSVDVTTQSGAVSALSLLDKDISQINIARAKLGAVQNRFEHTISNLQNVNENIKAARSQIQDADFARESANLARTQVLQQAGMAMLSQANQNSQQVLSLLR</sequence>
<evidence type="ECO:0000259" key="6">
    <source>
        <dbReference type="Pfam" id="PF00700"/>
    </source>
</evidence>
<dbReference type="SUPFAM" id="SSF64518">
    <property type="entry name" value="Phase 1 flagellin"/>
    <property type="match status" value="1"/>
</dbReference>
<evidence type="ECO:0000256" key="4">
    <source>
        <dbReference type="RuleBase" id="RU362073"/>
    </source>
</evidence>
<dbReference type="RefSeq" id="WP_074201984.1">
    <property type="nucleotide sequence ID" value="NZ_FSRE01000007.1"/>
</dbReference>